<evidence type="ECO:0000256" key="8">
    <source>
        <dbReference type="ARBA" id="ARBA00023015"/>
    </source>
</evidence>
<dbReference type="FunFam" id="3.30.160.60:FF:000226">
    <property type="entry name" value="Zinc finger protein 236 variant"/>
    <property type="match status" value="1"/>
</dbReference>
<keyword evidence="4" id="KW-0479">Metal-binding</keyword>
<feature type="domain" description="C2H2-type" evidence="13">
    <location>
        <begin position="244"/>
        <end position="271"/>
    </location>
</feature>
<evidence type="ECO:0000256" key="6">
    <source>
        <dbReference type="ARBA" id="ARBA00022771"/>
    </source>
</evidence>
<keyword evidence="10" id="KW-0804">Transcription</keyword>
<dbReference type="FunFam" id="3.30.160.60:FF:000060">
    <property type="entry name" value="zinc finger protein 436"/>
    <property type="match status" value="1"/>
</dbReference>
<dbReference type="Pfam" id="PF00096">
    <property type="entry name" value="zf-C2H2"/>
    <property type="match status" value="7"/>
</dbReference>
<evidence type="ECO:0000256" key="12">
    <source>
        <dbReference type="PROSITE-ProRule" id="PRU00042"/>
    </source>
</evidence>
<feature type="domain" description="C2H2-type" evidence="13">
    <location>
        <begin position="96"/>
        <end position="118"/>
    </location>
</feature>
<dbReference type="FunFam" id="3.30.160.60:FF:000202">
    <property type="entry name" value="Zinc finger protein 574"/>
    <property type="match status" value="1"/>
</dbReference>
<evidence type="ECO:0000256" key="4">
    <source>
        <dbReference type="ARBA" id="ARBA00022723"/>
    </source>
</evidence>
<feature type="domain" description="C2H2-type" evidence="13">
    <location>
        <begin position="40"/>
        <end position="67"/>
    </location>
</feature>
<protein>
    <recommendedName>
        <fullName evidence="13">C2H2-type domain-containing protein</fullName>
    </recommendedName>
</protein>
<keyword evidence="9" id="KW-0238">DNA-binding</keyword>
<dbReference type="PROSITE" id="PS00028">
    <property type="entry name" value="ZINC_FINGER_C2H2_1"/>
    <property type="match status" value="7"/>
</dbReference>
<dbReference type="GO" id="GO:0008270">
    <property type="term" value="F:zinc ion binding"/>
    <property type="evidence" value="ECO:0007669"/>
    <property type="project" value="UniProtKB-KW"/>
</dbReference>
<feature type="domain" description="C2H2-type" evidence="13">
    <location>
        <begin position="161"/>
        <end position="189"/>
    </location>
</feature>
<dbReference type="FunFam" id="3.30.160.60:FF:000478">
    <property type="entry name" value="Zinc finger protein 133"/>
    <property type="match status" value="1"/>
</dbReference>
<evidence type="ECO:0000313" key="14">
    <source>
        <dbReference type="EnsemblMetazoa" id="XP_038049867.1"/>
    </source>
</evidence>
<keyword evidence="11" id="KW-0539">Nucleus</keyword>
<accession>A0A913ZDL5</accession>
<dbReference type="GO" id="GO:0032502">
    <property type="term" value="P:developmental process"/>
    <property type="evidence" value="ECO:0007669"/>
    <property type="project" value="UniProtKB-ARBA"/>
</dbReference>
<evidence type="ECO:0000256" key="1">
    <source>
        <dbReference type="ARBA" id="ARBA00003767"/>
    </source>
</evidence>
<evidence type="ECO:0000256" key="5">
    <source>
        <dbReference type="ARBA" id="ARBA00022737"/>
    </source>
</evidence>
<feature type="domain" description="C2H2-type" evidence="13">
    <location>
        <begin position="68"/>
        <end position="95"/>
    </location>
</feature>
<dbReference type="RefSeq" id="XP_038049867.1">
    <property type="nucleotide sequence ID" value="XM_038193939.1"/>
</dbReference>
<dbReference type="GO" id="GO:0003677">
    <property type="term" value="F:DNA binding"/>
    <property type="evidence" value="ECO:0007669"/>
    <property type="project" value="UniProtKB-KW"/>
</dbReference>
<feature type="domain" description="C2H2-type" evidence="13">
    <location>
        <begin position="189"/>
        <end position="216"/>
    </location>
</feature>
<dbReference type="GeneID" id="119723350"/>
<dbReference type="OMA" id="RHEKEHA"/>
<dbReference type="FunFam" id="3.30.160.60:FF:000624">
    <property type="entry name" value="zinc finger protein 697"/>
    <property type="match status" value="1"/>
</dbReference>
<keyword evidence="8" id="KW-0805">Transcription regulation</keyword>
<dbReference type="PROSITE" id="PS50157">
    <property type="entry name" value="ZINC_FINGER_C2H2_2"/>
    <property type="match status" value="7"/>
</dbReference>
<dbReference type="InterPro" id="IPR050331">
    <property type="entry name" value="Zinc_finger"/>
</dbReference>
<evidence type="ECO:0000256" key="10">
    <source>
        <dbReference type="ARBA" id="ARBA00023163"/>
    </source>
</evidence>
<dbReference type="InterPro" id="IPR013087">
    <property type="entry name" value="Znf_C2H2_type"/>
</dbReference>
<evidence type="ECO:0000313" key="15">
    <source>
        <dbReference type="Proteomes" id="UP000887568"/>
    </source>
</evidence>
<evidence type="ECO:0000256" key="9">
    <source>
        <dbReference type="ARBA" id="ARBA00023125"/>
    </source>
</evidence>
<dbReference type="SUPFAM" id="SSF57667">
    <property type="entry name" value="beta-beta-alpha zinc fingers"/>
    <property type="match status" value="5"/>
</dbReference>
<keyword evidence="6 12" id="KW-0863">Zinc-finger</keyword>
<reference evidence="14" key="1">
    <citation type="submission" date="2022-11" db="UniProtKB">
        <authorList>
            <consortium name="EnsemblMetazoa"/>
        </authorList>
    </citation>
    <scope>IDENTIFICATION</scope>
</reference>
<dbReference type="Gene3D" id="3.30.160.60">
    <property type="entry name" value="Classic Zinc Finger"/>
    <property type="match status" value="8"/>
</dbReference>
<sequence>MDGLVIEEEFVASEEDEITHPVPSAVTKLQGDDEMSAKKFICDVCGKGLSTKSSLKVHNRIHTGERPFACTFCSKSFQTSNGLAVHKRIHTGERPYHCSQCPMSFKISNQLKRHRVTHIQRPLIRCQRCGKDVDFKKPKDQRAQDLCEGGKQHQRPPRISHACGKCSKTFSGVSALTRHWQRTHSKKSFQCVTCGRAYNQNSALMIHQRIHTGEQFVCEVCGKRFQQNSHLTVHRRAHSGELPFQCKYCPRGFKQSSHLKDHQRLHTGERPFVCQCGKSFRQSGQHRDHQRFYCSFKKILEVSDLSPVET</sequence>
<keyword evidence="5" id="KW-0677">Repeat</keyword>
<dbReference type="EnsemblMetazoa" id="XM_038193940.1">
    <property type="protein sequence ID" value="XP_038049868.1"/>
    <property type="gene ID" value="LOC119723350"/>
</dbReference>
<dbReference type="RefSeq" id="XP_038049868.1">
    <property type="nucleotide sequence ID" value="XM_038193940.1"/>
</dbReference>
<keyword evidence="7" id="KW-0862">Zinc</keyword>
<dbReference type="PANTHER" id="PTHR16515:SF66">
    <property type="entry name" value="C2H2-TYPE DOMAIN-CONTAINING PROTEIN"/>
    <property type="match status" value="1"/>
</dbReference>
<evidence type="ECO:0000256" key="11">
    <source>
        <dbReference type="ARBA" id="ARBA00023242"/>
    </source>
</evidence>
<evidence type="ECO:0000256" key="7">
    <source>
        <dbReference type="ARBA" id="ARBA00022833"/>
    </source>
</evidence>
<dbReference type="GO" id="GO:0005634">
    <property type="term" value="C:nucleus"/>
    <property type="evidence" value="ECO:0007669"/>
    <property type="project" value="UniProtKB-SubCell"/>
</dbReference>
<comment type="function">
    <text evidence="1">May be involved in transcriptional regulation.</text>
</comment>
<comment type="similarity">
    <text evidence="3">Belongs to the krueppel C2H2-type zinc-finger protein family.</text>
</comment>
<dbReference type="OrthoDB" id="654211at2759"/>
<dbReference type="Proteomes" id="UP000887568">
    <property type="component" value="Unplaced"/>
</dbReference>
<dbReference type="PANTHER" id="PTHR16515">
    <property type="entry name" value="PR DOMAIN ZINC FINGER PROTEIN"/>
    <property type="match status" value="1"/>
</dbReference>
<evidence type="ECO:0000256" key="3">
    <source>
        <dbReference type="ARBA" id="ARBA00006991"/>
    </source>
</evidence>
<evidence type="ECO:0000256" key="2">
    <source>
        <dbReference type="ARBA" id="ARBA00004123"/>
    </source>
</evidence>
<keyword evidence="15" id="KW-1185">Reference proteome</keyword>
<dbReference type="FunFam" id="3.30.160.60:FF:001840">
    <property type="entry name" value="Paternally-expressed gene 3 protein"/>
    <property type="match status" value="1"/>
</dbReference>
<dbReference type="InterPro" id="IPR036236">
    <property type="entry name" value="Znf_C2H2_sf"/>
</dbReference>
<dbReference type="SMART" id="SM00355">
    <property type="entry name" value="ZnF_C2H2"/>
    <property type="match status" value="7"/>
</dbReference>
<name>A0A913ZDL5_PATMI</name>
<dbReference type="GO" id="GO:0010468">
    <property type="term" value="P:regulation of gene expression"/>
    <property type="evidence" value="ECO:0007669"/>
    <property type="project" value="TreeGrafter"/>
</dbReference>
<organism evidence="14 15">
    <name type="scientific">Patiria miniata</name>
    <name type="common">Bat star</name>
    <name type="synonym">Asterina miniata</name>
    <dbReference type="NCBI Taxonomy" id="46514"/>
    <lineage>
        <taxon>Eukaryota</taxon>
        <taxon>Metazoa</taxon>
        <taxon>Echinodermata</taxon>
        <taxon>Eleutherozoa</taxon>
        <taxon>Asterozoa</taxon>
        <taxon>Asteroidea</taxon>
        <taxon>Valvatacea</taxon>
        <taxon>Valvatida</taxon>
        <taxon>Asterinidae</taxon>
        <taxon>Patiria</taxon>
    </lineage>
</organism>
<dbReference type="FunFam" id="3.30.160.60:FF:001480">
    <property type="entry name" value="Si:cabz01071911.3"/>
    <property type="match status" value="1"/>
</dbReference>
<proteinExistence type="inferred from homology"/>
<dbReference type="AlphaFoldDB" id="A0A913ZDL5"/>
<dbReference type="EnsemblMetazoa" id="XM_038193939.1">
    <property type="protein sequence ID" value="XP_038049867.1"/>
    <property type="gene ID" value="LOC119723350"/>
</dbReference>
<feature type="domain" description="C2H2-type" evidence="13">
    <location>
        <begin position="216"/>
        <end position="243"/>
    </location>
</feature>
<evidence type="ECO:0000259" key="13">
    <source>
        <dbReference type="PROSITE" id="PS50157"/>
    </source>
</evidence>
<comment type="subcellular location">
    <subcellularLocation>
        <location evidence="2">Nucleus</location>
    </subcellularLocation>
</comment>